<name>A0A1B6H4M8_9HEMI</name>
<sequence>PEGTAVSSRSTAATSTVECDFLLSYKMMYAGRQITLATLALAVVMVDVNALPNHLKAVVIDTEPDPVPVKKATVVSASFGGYSAKAGLGGSGTTGGLFAEAESPHGSASAGLGGSVSSSSATGGLGASATTGDVDVHHKPTGGHKPVQYGPGLFDNIFNIPISVLQAVNTYLNNRGPVTKPIHRRRGHQPRHPVVYKSVVPEQAGPGGDSPVPEAAVGTGVYKSAGAAAGAAAGAEAGVEAGGATGAAGAHQGHRPIVIQKRVNYDDIFNIPISALKSVNQLLNHGRK</sequence>
<protein>
    <submittedName>
        <fullName evidence="2">Uncharacterized protein</fullName>
    </submittedName>
</protein>
<gene>
    <name evidence="2" type="ORF">g.29067</name>
</gene>
<evidence type="ECO:0000313" key="2">
    <source>
        <dbReference type="EMBL" id="JAS69623.1"/>
    </source>
</evidence>
<feature type="region of interest" description="Disordered" evidence="1">
    <location>
        <begin position="100"/>
        <end position="144"/>
    </location>
</feature>
<proteinExistence type="predicted"/>
<feature type="compositionally biased region" description="Low complexity" evidence="1">
    <location>
        <begin position="106"/>
        <end position="132"/>
    </location>
</feature>
<organism evidence="2">
    <name type="scientific">Cuerna arida</name>
    <dbReference type="NCBI Taxonomy" id="1464854"/>
    <lineage>
        <taxon>Eukaryota</taxon>
        <taxon>Metazoa</taxon>
        <taxon>Ecdysozoa</taxon>
        <taxon>Arthropoda</taxon>
        <taxon>Hexapoda</taxon>
        <taxon>Insecta</taxon>
        <taxon>Pterygota</taxon>
        <taxon>Neoptera</taxon>
        <taxon>Paraneoptera</taxon>
        <taxon>Hemiptera</taxon>
        <taxon>Auchenorrhyncha</taxon>
        <taxon>Membracoidea</taxon>
        <taxon>Cicadellidae</taxon>
        <taxon>Cicadellinae</taxon>
        <taxon>Proconiini</taxon>
        <taxon>Cuerna</taxon>
    </lineage>
</organism>
<feature type="non-terminal residue" evidence="2">
    <location>
        <position position="1"/>
    </location>
</feature>
<evidence type="ECO:0000256" key="1">
    <source>
        <dbReference type="SAM" id="MobiDB-lite"/>
    </source>
</evidence>
<dbReference type="AlphaFoldDB" id="A0A1B6H4M8"/>
<reference evidence="2" key="1">
    <citation type="submission" date="2015-11" db="EMBL/GenBank/DDBJ databases">
        <title>De novo transcriptome assembly of four potential Pierce s Disease insect vectors from Arizona vineyards.</title>
        <authorList>
            <person name="Tassone E.E."/>
        </authorList>
    </citation>
    <scope>NUCLEOTIDE SEQUENCE</scope>
</reference>
<dbReference type="EMBL" id="GECZ01000146">
    <property type="protein sequence ID" value="JAS69623.1"/>
    <property type="molecule type" value="Transcribed_RNA"/>
</dbReference>
<accession>A0A1B6H4M8</accession>